<reference evidence="3" key="1">
    <citation type="journal article" date="2021" name="Syst. Appl. Microbiol.">
        <title>Roseomonas hellenica sp. nov., isolated from roots of wild-growing Alkanna tinctoria.</title>
        <authorList>
            <person name="Rat A."/>
            <person name="Naranjo H.D."/>
            <person name="Lebbe L."/>
            <person name="Cnockaert M."/>
            <person name="Krigas N."/>
            <person name="Grigoriadou K."/>
            <person name="Maloupa E."/>
            <person name="Willems A."/>
        </authorList>
    </citation>
    <scope>NUCLEOTIDE SEQUENCE [LARGE SCALE GENOMIC DNA]</scope>
    <source>
        <strain evidence="3">LMG 31523</strain>
    </source>
</reference>
<evidence type="ECO:0000313" key="2">
    <source>
        <dbReference type="EMBL" id="MBR0665130.1"/>
    </source>
</evidence>
<dbReference type="EMBL" id="JAAGBB010000013">
    <property type="protein sequence ID" value="MBR0665130.1"/>
    <property type="molecule type" value="Genomic_DNA"/>
</dbReference>
<feature type="region of interest" description="Disordered" evidence="1">
    <location>
        <begin position="1"/>
        <end position="88"/>
    </location>
</feature>
<name>A0ABS5EYY3_9PROT</name>
<dbReference type="RefSeq" id="WP_211852802.1">
    <property type="nucleotide sequence ID" value="NZ_JAAGBB010000013.1"/>
</dbReference>
<feature type="compositionally biased region" description="Basic and acidic residues" evidence="1">
    <location>
        <begin position="76"/>
        <end position="88"/>
    </location>
</feature>
<proteinExistence type="predicted"/>
<dbReference type="Proteomes" id="UP001196870">
    <property type="component" value="Unassembled WGS sequence"/>
</dbReference>
<evidence type="ECO:0000256" key="1">
    <source>
        <dbReference type="SAM" id="MobiDB-lite"/>
    </source>
</evidence>
<comment type="caution">
    <text evidence="2">The sequence shown here is derived from an EMBL/GenBank/DDBJ whole genome shotgun (WGS) entry which is preliminary data.</text>
</comment>
<evidence type="ECO:0000313" key="3">
    <source>
        <dbReference type="Proteomes" id="UP001196870"/>
    </source>
</evidence>
<sequence>MTSKPSSTDPRQPGAQPAPIRQNPATRRQAEGRKGTERGEDPAAGMPEHPVAPGEAQAGSLAEQGQTRGGPADVAPLRDRKTREGGNP</sequence>
<gene>
    <name evidence="2" type="ORF">GXW71_12265</name>
</gene>
<keyword evidence="3" id="KW-1185">Reference proteome</keyword>
<feature type="compositionally biased region" description="Basic and acidic residues" evidence="1">
    <location>
        <begin position="28"/>
        <end position="41"/>
    </location>
</feature>
<organism evidence="2 3">
    <name type="scientific">Plastoroseomonas hellenica</name>
    <dbReference type="NCBI Taxonomy" id="2687306"/>
    <lineage>
        <taxon>Bacteria</taxon>
        <taxon>Pseudomonadati</taxon>
        <taxon>Pseudomonadota</taxon>
        <taxon>Alphaproteobacteria</taxon>
        <taxon>Acetobacterales</taxon>
        <taxon>Acetobacteraceae</taxon>
        <taxon>Plastoroseomonas</taxon>
    </lineage>
</organism>
<protein>
    <submittedName>
        <fullName evidence="2">Uncharacterized protein</fullName>
    </submittedName>
</protein>
<accession>A0ABS5EYY3</accession>
<feature type="compositionally biased region" description="Polar residues" evidence="1">
    <location>
        <begin position="1"/>
        <end position="10"/>
    </location>
</feature>